<dbReference type="Gene3D" id="3.30.40.10">
    <property type="entry name" value="Zinc/RING finger domain, C3HC4 (zinc finger)"/>
    <property type="match status" value="1"/>
</dbReference>
<keyword evidence="1" id="KW-0863">Zinc-finger</keyword>
<feature type="region of interest" description="Disordered" evidence="2">
    <location>
        <begin position="428"/>
        <end position="484"/>
    </location>
</feature>
<feature type="compositionally biased region" description="Basic and acidic residues" evidence="2">
    <location>
        <begin position="328"/>
        <end position="345"/>
    </location>
</feature>
<dbReference type="Proteomes" id="UP000242287">
    <property type="component" value="Unassembled WGS sequence"/>
</dbReference>
<feature type="transmembrane region" description="Helical" evidence="3">
    <location>
        <begin position="822"/>
        <end position="842"/>
    </location>
</feature>
<keyword evidence="1" id="KW-0862">Zinc</keyword>
<dbReference type="SMART" id="SM00184">
    <property type="entry name" value="RING"/>
    <property type="match status" value="1"/>
</dbReference>
<accession>A0A2A9NT54</accession>
<dbReference type="OrthoDB" id="8062037at2759"/>
<feature type="transmembrane region" description="Helical" evidence="3">
    <location>
        <begin position="699"/>
        <end position="718"/>
    </location>
</feature>
<dbReference type="PROSITE" id="PS50089">
    <property type="entry name" value="ZF_RING_2"/>
    <property type="match status" value="1"/>
</dbReference>
<reference evidence="5 6" key="1">
    <citation type="submission" date="2014-02" db="EMBL/GenBank/DDBJ databases">
        <title>Transposable element dynamics among asymbiotic and ectomycorrhizal Amanita fungi.</title>
        <authorList>
            <consortium name="DOE Joint Genome Institute"/>
            <person name="Hess J."/>
            <person name="Skrede I."/>
            <person name="Wolfe B."/>
            <person name="LaButti K."/>
            <person name="Ohm R.A."/>
            <person name="Grigoriev I.V."/>
            <person name="Pringle A."/>
        </authorList>
    </citation>
    <scope>NUCLEOTIDE SEQUENCE [LARGE SCALE GENOMIC DNA]</scope>
    <source>
        <strain evidence="5 6">SKay4041</strain>
    </source>
</reference>
<dbReference type="GO" id="GO:0016567">
    <property type="term" value="P:protein ubiquitination"/>
    <property type="evidence" value="ECO:0007669"/>
    <property type="project" value="InterPro"/>
</dbReference>
<feature type="domain" description="RING-type" evidence="4">
    <location>
        <begin position="1064"/>
        <end position="1108"/>
    </location>
</feature>
<feature type="transmembrane region" description="Helical" evidence="3">
    <location>
        <begin position="876"/>
        <end position="898"/>
    </location>
</feature>
<keyword evidence="1" id="KW-0479">Metal-binding</keyword>
<keyword evidence="3" id="KW-0812">Transmembrane</keyword>
<dbReference type="PANTHER" id="PTHR12622">
    <property type="entry name" value="DELTEX-RELATED"/>
    <property type="match status" value="1"/>
</dbReference>
<feature type="region of interest" description="Disordered" evidence="2">
    <location>
        <begin position="776"/>
        <end position="806"/>
    </location>
</feature>
<organism evidence="5 6">
    <name type="scientific">Amanita thiersii Skay4041</name>
    <dbReference type="NCBI Taxonomy" id="703135"/>
    <lineage>
        <taxon>Eukaryota</taxon>
        <taxon>Fungi</taxon>
        <taxon>Dikarya</taxon>
        <taxon>Basidiomycota</taxon>
        <taxon>Agaricomycotina</taxon>
        <taxon>Agaricomycetes</taxon>
        <taxon>Agaricomycetidae</taxon>
        <taxon>Agaricales</taxon>
        <taxon>Pluteineae</taxon>
        <taxon>Amanitaceae</taxon>
        <taxon>Amanita</taxon>
    </lineage>
</organism>
<dbReference type="SUPFAM" id="SSF57850">
    <property type="entry name" value="RING/U-box"/>
    <property type="match status" value="1"/>
</dbReference>
<evidence type="ECO:0000259" key="4">
    <source>
        <dbReference type="PROSITE" id="PS50089"/>
    </source>
</evidence>
<feature type="compositionally biased region" description="Basic and acidic residues" evidence="2">
    <location>
        <begin position="436"/>
        <end position="477"/>
    </location>
</feature>
<sequence>MAARVLTGTVPGLLDPTQPLRLLRHPTSTLLFAAFDPLTATVQRDLPDIHKRSLDKELYRPKRVVVEIALNGGRYWRFVPNARREEGVVDEGSWPRDVDICGEIYNCTQDQWDIHKLDPQYDCCVWNSPQLSTIRRSTFPRSTVDSASKKRPADTQSPERSSSHMSKRRKRAFIHSKISEYDCDSIEQEEVEVVEMIIDNQPPLVADPYLYKGETHVPERAAGRNQNGRKFKPTQRTRESLNMKLSSISEDNEAHEHLDPFSDNVVHDRKRKDPLDSSGPFEDPEYVLTNAYQRTIYAYTQKGKRARTVSPRSSKRELESKRLKRSRQKNERREREQQATRESKDATFLRSLFAELPDDMRDCGIEHQQSDEATDALAQSKEEELARRAAIEESQRKLAQLEADRPLWEDAAKRRMMRENAEQQAIRVKAASLNHRPVEKKVSEKHGHRKETSRQENESKDQEEVKRQHEEAASREKERRKRQQQRWAFGPWTVQRAIERYKYLSEDFDNTKFSNELPLTIEAVPWPVLHPPTRFTLADVDWQAVEEFFDAVKIHMMPQELKTFVEKSHRRFHPDRWRSRSLLKTVVDDEERDCLEVVFSQALGREMLSVQNNMSLSSPSPSDALSEMPPETIQIPVQHPPDLSQQTHRSLDAASMPNPLATQHTQSPREPLLSRFALFFGFGGQASDHSKLQVGLVHGLLWCFIQIVVVVILLVLTGTHYRSTTNPQLSEWRACDRPLGIWSCIWVLRVCLSMVLKTWDYKRKMRINDEEMNAGFVPQDQDTRGSSQSQSTPAPEQSSNPHISTTNSATITTPYDQLFSRLTLVCSLLTLSWFLTAHILEYTSIKTCRHTSPHLWWLMFGILCIMYLMISEILILAIFVFIIGPLIFLVWNIILIALGRPIGDPTRMNPEIGKLPRSVVDRIPLVIYIPPPPNGSSTAEELKRPETAHIYPPPPNSHHKGEQVTKFKFLKSNPLKRKKDDKIESTVGNEDPSIWESNWEPGVLPFVILQDNRAACAICLLDFEAPRRKVQRVDHKGKEQEIANIPLSDDEAGGLITQEERTDCTTLKDDGSNEQPQPLRLLQCGHVFHKPCLDPWLIDVSGRCPVCQQAVSLPKGKTKGGNQTRQWP</sequence>
<feature type="region of interest" description="Disordered" evidence="2">
    <location>
        <begin position="217"/>
        <end position="286"/>
    </location>
</feature>
<dbReference type="Pfam" id="PF13639">
    <property type="entry name" value="zf-RING_2"/>
    <property type="match status" value="1"/>
</dbReference>
<feature type="region of interest" description="Disordered" evidence="2">
    <location>
        <begin position="302"/>
        <end position="345"/>
    </location>
</feature>
<dbReference type="EMBL" id="KZ301987">
    <property type="protein sequence ID" value="PFH51481.1"/>
    <property type="molecule type" value="Genomic_DNA"/>
</dbReference>
<evidence type="ECO:0000313" key="6">
    <source>
        <dbReference type="Proteomes" id="UP000242287"/>
    </source>
</evidence>
<evidence type="ECO:0000256" key="2">
    <source>
        <dbReference type="SAM" id="MobiDB-lite"/>
    </source>
</evidence>
<dbReference type="InterPro" id="IPR001841">
    <property type="entry name" value="Znf_RING"/>
</dbReference>
<dbReference type="STRING" id="703135.A0A2A9NT54"/>
<dbReference type="GO" id="GO:0008270">
    <property type="term" value="F:zinc ion binding"/>
    <property type="evidence" value="ECO:0007669"/>
    <property type="project" value="UniProtKB-KW"/>
</dbReference>
<evidence type="ECO:0000256" key="1">
    <source>
        <dbReference type="PROSITE-ProRule" id="PRU00175"/>
    </source>
</evidence>
<keyword evidence="3" id="KW-1133">Transmembrane helix</keyword>
<feature type="compositionally biased region" description="Polar residues" evidence="2">
    <location>
        <begin position="784"/>
        <end position="806"/>
    </location>
</feature>
<keyword evidence="3" id="KW-0472">Membrane</keyword>
<feature type="region of interest" description="Disordered" evidence="2">
    <location>
        <begin position="137"/>
        <end position="170"/>
    </location>
</feature>
<feature type="compositionally biased region" description="Polar residues" evidence="2">
    <location>
        <begin position="137"/>
        <end position="146"/>
    </location>
</feature>
<gene>
    <name evidence="5" type="ORF">AMATHDRAFT_80212</name>
</gene>
<dbReference type="AlphaFoldDB" id="A0A2A9NT54"/>
<protein>
    <recommendedName>
        <fullName evidence="4">RING-type domain-containing protein</fullName>
    </recommendedName>
</protein>
<proteinExistence type="predicted"/>
<dbReference type="CDD" id="cd16448">
    <property type="entry name" value="RING-H2"/>
    <property type="match status" value="1"/>
</dbReference>
<evidence type="ECO:0000256" key="3">
    <source>
        <dbReference type="SAM" id="Phobius"/>
    </source>
</evidence>
<keyword evidence="6" id="KW-1185">Reference proteome</keyword>
<feature type="compositionally biased region" description="Basic and acidic residues" evidence="2">
    <location>
        <begin position="252"/>
        <end position="275"/>
    </location>
</feature>
<dbReference type="InterPro" id="IPR013083">
    <property type="entry name" value="Znf_RING/FYVE/PHD"/>
</dbReference>
<dbReference type="InterPro" id="IPR039398">
    <property type="entry name" value="Deltex_fam"/>
</dbReference>
<feature type="transmembrane region" description="Helical" evidence="3">
    <location>
        <begin position="854"/>
        <end position="870"/>
    </location>
</feature>
<name>A0A2A9NT54_9AGAR</name>
<evidence type="ECO:0000313" key="5">
    <source>
        <dbReference type="EMBL" id="PFH51481.1"/>
    </source>
</evidence>